<proteinExistence type="predicted"/>
<dbReference type="Proteomes" id="UP001595868">
    <property type="component" value="Unassembled WGS sequence"/>
</dbReference>
<organism evidence="2 3">
    <name type="scientific">Micromonospora zhanjiangensis</name>
    <dbReference type="NCBI Taxonomy" id="1522057"/>
    <lineage>
        <taxon>Bacteria</taxon>
        <taxon>Bacillati</taxon>
        <taxon>Actinomycetota</taxon>
        <taxon>Actinomycetes</taxon>
        <taxon>Micromonosporales</taxon>
        <taxon>Micromonosporaceae</taxon>
        <taxon>Micromonospora</taxon>
    </lineage>
</organism>
<dbReference type="CDD" id="cd00978">
    <property type="entry name" value="chitosanase_GH46"/>
    <property type="match status" value="1"/>
</dbReference>
<dbReference type="InterPro" id="IPR023346">
    <property type="entry name" value="Lysozyme-like_dom_sf"/>
</dbReference>
<comment type="caution">
    <text evidence="2">The sequence shown here is derived from an EMBL/GenBank/DDBJ whole genome shotgun (WGS) entry which is preliminary data.</text>
</comment>
<protein>
    <submittedName>
        <fullName evidence="2">Chitosanase</fullName>
    </submittedName>
</protein>
<dbReference type="InterPro" id="IPR023099">
    <property type="entry name" value="Glyco_hydro_46_N"/>
</dbReference>
<reference evidence="3" key="1">
    <citation type="journal article" date="2019" name="Int. J. Syst. Evol. Microbiol.">
        <title>The Global Catalogue of Microorganisms (GCM) 10K type strain sequencing project: providing services to taxonomists for standard genome sequencing and annotation.</title>
        <authorList>
            <consortium name="The Broad Institute Genomics Platform"/>
            <consortium name="The Broad Institute Genome Sequencing Center for Infectious Disease"/>
            <person name="Wu L."/>
            <person name="Ma J."/>
        </authorList>
    </citation>
    <scope>NUCLEOTIDE SEQUENCE [LARGE SCALE GENOMIC DNA]</scope>
    <source>
        <strain evidence="3">2902at01</strain>
    </source>
</reference>
<evidence type="ECO:0000313" key="3">
    <source>
        <dbReference type="Proteomes" id="UP001595868"/>
    </source>
</evidence>
<dbReference type="EMBL" id="JBHSBN010000029">
    <property type="protein sequence ID" value="MFC4109843.1"/>
    <property type="molecule type" value="Genomic_DNA"/>
</dbReference>
<evidence type="ECO:0000313" key="2">
    <source>
        <dbReference type="EMBL" id="MFC4109843.1"/>
    </source>
</evidence>
<evidence type="ECO:0000256" key="1">
    <source>
        <dbReference type="SAM" id="SignalP"/>
    </source>
</evidence>
<dbReference type="SUPFAM" id="SSF53955">
    <property type="entry name" value="Lysozyme-like"/>
    <property type="match status" value="1"/>
</dbReference>
<dbReference type="PROSITE" id="PS51257">
    <property type="entry name" value="PROKAR_LIPOPROTEIN"/>
    <property type="match status" value="1"/>
</dbReference>
<dbReference type="Gene3D" id="3.30.386.10">
    <property type="entry name" value="Chitosanase, subunit A, domain 2"/>
    <property type="match status" value="1"/>
</dbReference>
<accession>A0ABV8KV55</accession>
<keyword evidence="1" id="KW-0732">Signal</keyword>
<dbReference type="InterPro" id="IPR000400">
    <property type="entry name" value="Glyco_hydro_46"/>
</dbReference>
<gene>
    <name evidence="2" type="ORF">ACFOX0_28420</name>
</gene>
<feature type="signal peptide" evidence="1">
    <location>
        <begin position="1"/>
        <end position="23"/>
    </location>
</feature>
<feature type="chain" id="PRO_5045730961" evidence="1">
    <location>
        <begin position="24"/>
        <end position="280"/>
    </location>
</feature>
<dbReference type="RefSeq" id="WP_377551764.1">
    <property type="nucleotide sequence ID" value="NZ_JBHSBN010000029.1"/>
</dbReference>
<sequence>MSRIRRRGTGLVGLLLVLVSACARTPADPWPEPVAGPSDVVLPAVQRRIADELVSVFENGTADPRYDYVERLDDGRGYTCGKIGFTTDGPEVRDVVAAWAKRRPGDPLVRYLPRLRELAADADGGDDGMAGFPAAWAAAAGDPQFRRIQDQATDRIAYGPALRLARTLGIRTALGVAVLFDTAVQHGMGADPDGLPALADRATRSARGRPADGTPEQRWLAAFLDVRAETLRHAHDPDTRAVWAESVDRVKALRRLVNDDRHGLTPPVPLTVFGDEYELR</sequence>
<name>A0ABV8KV55_9ACTN</name>
<dbReference type="Gene3D" id="1.20.141.10">
    <property type="entry name" value="Chitosanase, subunit A, domain 1"/>
    <property type="match status" value="1"/>
</dbReference>
<dbReference type="Pfam" id="PF01374">
    <property type="entry name" value="Glyco_hydro_46"/>
    <property type="match status" value="1"/>
</dbReference>
<keyword evidence="3" id="KW-1185">Reference proteome</keyword>